<accession>W7YY87</accession>
<sequence length="116" mass="13627">MISTHMKHSNIDDAMDRIHDAQNSLNRFGKELKDVQMVLQIDIDIGSFLKFADYFWDGFISDWMVQGRINDTLSKVQDKRSEVQGILRELEGEYIRNQSQMQDIERKYNSVIELAN</sequence>
<evidence type="ECO:0000313" key="3">
    <source>
        <dbReference type="Proteomes" id="UP000019364"/>
    </source>
</evidence>
<evidence type="ECO:0000256" key="1">
    <source>
        <dbReference type="SAM" id="Coils"/>
    </source>
</evidence>
<protein>
    <submittedName>
        <fullName evidence="2">Uncharacterized protein</fullName>
    </submittedName>
</protein>
<reference evidence="2 3" key="1">
    <citation type="journal article" date="2014" name="Genome Announc.">
        <title>Draft Genome Sequence of Paenibacillus pini JCM 16418T, Isolated from the Rhizosphere of Pine Tree.</title>
        <authorList>
            <person name="Yuki M."/>
            <person name="Oshima K."/>
            <person name="Suda W."/>
            <person name="Oshida Y."/>
            <person name="Kitamura K."/>
            <person name="Iida Y."/>
            <person name="Hattori M."/>
            <person name="Ohkuma M."/>
        </authorList>
    </citation>
    <scope>NUCLEOTIDE SEQUENCE [LARGE SCALE GENOMIC DNA]</scope>
    <source>
        <strain evidence="2 3">JCM 16418</strain>
    </source>
</reference>
<dbReference type="EMBL" id="BAVZ01000013">
    <property type="protein sequence ID" value="GAF09586.1"/>
    <property type="molecule type" value="Genomic_DNA"/>
</dbReference>
<proteinExistence type="predicted"/>
<dbReference type="STRING" id="1236976.JCM16418_3731"/>
<organism evidence="2 3">
    <name type="scientific">Paenibacillus pini JCM 16418</name>
    <dbReference type="NCBI Taxonomy" id="1236976"/>
    <lineage>
        <taxon>Bacteria</taxon>
        <taxon>Bacillati</taxon>
        <taxon>Bacillota</taxon>
        <taxon>Bacilli</taxon>
        <taxon>Bacillales</taxon>
        <taxon>Paenibacillaceae</taxon>
        <taxon>Paenibacillus</taxon>
    </lineage>
</organism>
<evidence type="ECO:0000313" key="2">
    <source>
        <dbReference type="EMBL" id="GAF09586.1"/>
    </source>
</evidence>
<feature type="coiled-coil region" evidence="1">
    <location>
        <begin position="73"/>
        <end position="107"/>
    </location>
</feature>
<dbReference type="AlphaFoldDB" id="W7YY87"/>
<dbReference type="eggNOG" id="COG3064">
    <property type="taxonomic scope" value="Bacteria"/>
</dbReference>
<name>W7YY87_9BACL</name>
<dbReference type="Proteomes" id="UP000019364">
    <property type="component" value="Unassembled WGS sequence"/>
</dbReference>
<comment type="caution">
    <text evidence="2">The sequence shown here is derived from an EMBL/GenBank/DDBJ whole genome shotgun (WGS) entry which is preliminary data.</text>
</comment>
<gene>
    <name evidence="2" type="ORF">JCM16418_3731</name>
</gene>
<keyword evidence="1" id="KW-0175">Coiled coil</keyword>
<keyword evidence="3" id="KW-1185">Reference proteome</keyword>